<evidence type="ECO:0000313" key="3">
    <source>
        <dbReference type="EMBL" id="CAB4987296.1"/>
    </source>
</evidence>
<dbReference type="EMBL" id="CAFBOF010000053">
    <property type="protein sequence ID" value="CAB4987296.1"/>
    <property type="molecule type" value="Genomic_DNA"/>
</dbReference>
<dbReference type="Gene3D" id="1.50.10.10">
    <property type="match status" value="1"/>
</dbReference>
<dbReference type="SUPFAM" id="SSF48208">
    <property type="entry name" value="Six-hairpin glycosidases"/>
    <property type="match status" value="1"/>
</dbReference>
<dbReference type="EMBL" id="CAEZYK010000032">
    <property type="protein sequence ID" value="CAB4722345.1"/>
    <property type="molecule type" value="Genomic_DNA"/>
</dbReference>
<dbReference type="AlphaFoldDB" id="A0A6J7R864"/>
<gene>
    <name evidence="1" type="ORF">UFOPK2683_00721</name>
    <name evidence="2" type="ORF">UFOPK3605_00615</name>
    <name evidence="3" type="ORF">UFOPK3897_01515</name>
    <name evidence="4" type="ORF">UFOPK4121_00884</name>
</gene>
<evidence type="ECO:0000313" key="4">
    <source>
        <dbReference type="EMBL" id="CAB5024850.1"/>
    </source>
</evidence>
<dbReference type="InterPro" id="IPR012341">
    <property type="entry name" value="6hp_glycosidase-like_sf"/>
</dbReference>
<name>A0A6J7R864_9ZZZZ</name>
<dbReference type="EMBL" id="CAFBPQ010000024">
    <property type="protein sequence ID" value="CAB5024850.1"/>
    <property type="molecule type" value="Genomic_DNA"/>
</dbReference>
<dbReference type="InterPro" id="IPR008928">
    <property type="entry name" value="6-hairpin_glycosidase_sf"/>
</dbReference>
<sequence length="372" mass="40854">MVRENLPPSVPGVITADEVLATVDAIARIQLPDGNIPWSPQDHTDPWNLVEAAMALDVGGRVDQSTRAYEWLRSMQHESGSWNAYYVGNEVKDPTLDTNVTSYIANGVWHHYLTTGDTNFLEDFWPTVETAIDFALTHQVPSGEISWRGDEPNPGALLTGSSSIYASIRCAIAIAERTGHERPDWELSLGRLAIAIAHRPNQFLDKARWAMDWYYPILGGVLRGEAAHARVAALWDTFVVKGRGARCVSDQPWVTAAETCELVMALDAIGADDLAHSLFSWVQFLRHEDGGYWTGANFAEERFDQPGELYPVEQPTWNSAAVVLAANALGGTNSTAGLFRGEGLPSGLSSVELIEAGTIIEDERREQNAPNR</sequence>
<organism evidence="4">
    <name type="scientific">freshwater metagenome</name>
    <dbReference type="NCBI Taxonomy" id="449393"/>
    <lineage>
        <taxon>unclassified sequences</taxon>
        <taxon>metagenomes</taxon>
        <taxon>ecological metagenomes</taxon>
    </lineage>
</organism>
<reference evidence="4" key="1">
    <citation type="submission" date="2020-05" db="EMBL/GenBank/DDBJ databases">
        <authorList>
            <person name="Chiriac C."/>
            <person name="Salcher M."/>
            <person name="Ghai R."/>
            <person name="Kavagutti S V."/>
        </authorList>
    </citation>
    <scope>NUCLEOTIDE SEQUENCE</scope>
</reference>
<accession>A0A6J7R864</accession>
<dbReference type="GO" id="GO:0005975">
    <property type="term" value="P:carbohydrate metabolic process"/>
    <property type="evidence" value="ECO:0007669"/>
    <property type="project" value="InterPro"/>
</dbReference>
<protein>
    <submittedName>
        <fullName evidence="4">Unannotated protein</fullName>
    </submittedName>
</protein>
<evidence type="ECO:0000313" key="1">
    <source>
        <dbReference type="EMBL" id="CAB4722345.1"/>
    </source>
</evidence>
<dbReference type="EMBL" id="CAFBMM010000021">
    <property type="protein sequence ID" value="CAB4903464.1"/>
    <property type="molecule type" value="Genomic_DNA"/>
</dbReference>
<evidence type="ECO:0000313" key="2">
    <source>
        <dbReference type="EMBL" id="CAB4903464.1"/>
    </source>
</evidence>
<proteinExistence type="predicted"/>